<protein>
    <submittedName>
        <fullName evidence="6">Methyltransferase</fullName>
    </submittedName>
</protein>
<dbReference type="InterPro" id="IPR029063">
    <property type="entry name" value="SAM-dependent_MTases_sf"/>
</dbReference>
<keyword evidence="2 6" id="KW-0808">Transferase</keyword>
<dbReference type="KEGG" id="rpod:E0E05_11780"/>
<evidence type="ECO:0000313" key="6">
    <source>
        <dbReference type="EMBL" id="QBK32376.1"/>
    </source>
</evidence>
<dbReference type="PROSITE" id="PS51683">
    <property type="entry name" value="SAM_OMT_II"/>
    <property type="match status" value="1"/>
</dbReference>
<dbReference type="PIRSF" id="PIRSF005739">
    <property type="entry name" value="O-mtase"/>
    <property type="match status" value="1"/>
</dbReference>
<dbReference type="Pfam" id="PF00891">
    <property type="entry name" value="Methyltransf_2"/>
    <property type="match status" value="1"/>
</dbReference>
<evidence type="ECO:0000259" key="4">
    <source>
        <dbReference type="Pfam" id="PF00891"/>
    </source>
</evidence>
<proteinExistence type="predicted"/>
<feature type="domain" description="O-methyltransferase dimerisation" evidence="5">
    <location>
        <begin position="44"/>
        <end position="116"/>
    </location>
</feature>
<dbReference type="Proteomes" id="UP000293719">
    <property type="component" value="Chromosome"/>
</dbReference>
<gene>
    <name evidence="6" type="ORF">E0E05_11780</name>
</gene>
<evidence type="ECO:0000256" key="1">
    <source>
        <dbReference type="ARBA" id="ARBA00022603"/>
    </source>
</evidence>
<dbReference type="PANTHER" id="PTHR43712">
    <property type="entry name" value="PUTATIVE (AFU_ORTHOLOGUE AFUA_4G14580)-RELATED"/>
    <property type="match status" value="1"/>
</dbReference>
<dbReference type="InterPro" id="IPR036388">
    <property type="entry name" value="WH-like_DNA-bd_sf"/>
</dbReference>
<dbReference type="PANTHER" id="PTHR43712:SF2">
    <property type="entry name" value="O-METHYLTRANSFERASE CICE"/>
    <property type="match status" value="1"/>
</dbReference>
<dbReference type="EMBL" id="CP036532">
    <property type="protein sequence ID" value="QBK32376.1"/>
    <property type="molecule type" value="Genomic_DNA"/>
</dbReference>
<dbReference type="Gene3D" id="3.40.50.150">
    <property type="entry name" value="Vaccinia Virus protein VP39"/>
    <property type="match status" value="1"/>
</dbReference>
<organism evidence="6 7">
    <name type="scientific">Roseitalea porphyridii</name>
    <dbReference type="NCBI Taxonomy" id="1852022"/>
    <lineage>
        <taxon>Bacteria</taxon>
        <taxon>Pseudomonadati</taxon>
        <taxon>Pseudomonadota</taxon>
        <taxon>Alphaproteobacteria</taxon>
        <taxon>Hyphomicrobiales</taxon>
        <taxon>Ahrensiaceae</taxon>
        <taxon>Roseitalea</taxon>
    </lineage>
</organism>
<dbReference type="SUPFAM" id="SSF46785">
    <property type="entry name" value="Winged helix' DNA-binding domain"/>
    <property type="match status" value="1"/>
</dbReference>
<dbReference type="GO" id="GO:0046983">
    <property type="term" value="F:protein dimerization activity"/>
    <property type="evidence" value="ECO:0007669"/>
    <property type="project" value="InterPro"/>
</dbReference>
<reference evidence="6 7" key="1">
    <citation type="journal article" date="2017" name="Int. J. Syst. Evol. Microbiol.">
        <title>Roseitalea porphyridii gen. nov., sp. nov., isolated from a red alga, and reclassification of Hoeflea suaedae Chung et al. 2013 as Pseudohoeflea suaedae gen. nov., comb. nov.</title>
        <authorList>
            <person name="Hyeon J.W."/>
            <person name="Jeong S.E."/>
            <person name="Baek K."/>
            <person name="Jeon C.O."/>
        </authorList>
    </citation>
    <scope>NUCLEOTIDE SEQUENCE [LARGE SCALE GENOMIC DNA]</scope>
    <source>
        <strain evidence="6 7">MA7-20</strain>
    </source>
</reference>
<dbReference type="AlphaFoldDB" id="A0A4P6V7J7"/>
<dbReference type="Gene3D" id="1.10.10.10">
    <property type="entry name" value="Winged helix-like DNA-binding domain superfamily/Winged helix DNA-binding domain"/>
    <property type="match status" value="1"/>
</dbReference>
<dbReference type="InterPro" id="IPR016461">
    <property type="entry name" value="COMT-like"/>
</dbReference>
<evidence type="ECO:0000256" key="2">
    <source>
        <dbReference type="ARBA" id="ARBA00022679"/>
    </source>
</evidence>
<evidence type="ECO:0000256" key="3">
    <source>
        <dbReference type="ARBA" id="ARBA00022691"/>
    </source>
</evidence>
<evidence type="ECO:0000313" key="7">
    <source>
        <dbReference type="Proteomes" id="UP000293719"/>
    </source>
</evidence>
<name>A0A4P6V7J7_9HYPH</name>
<dbReference type="Pfam" id="PF08100">
    <property type="entry name" value="Dimerisation"/>
    <property type="match status" value="1"/>
</dbReference>
<keyword evidence="7" id="KW-1185">Reference proteome</keyword>
<dbReference type="InterPro" id="IPR012967">
    <property type="entry name" value="COMT_dimerisation"/>
</dbReference>
<dbReference type="GO" id="GO:0008171">
    <property type="term" value="F:O-methyltransferase activity"/>
    <property type="evidence" value="ECO:0007669"/>
    <property type="project" value="InterPro"/>
</dbReference>
<keyword evidence="3" id="KW-0949">S-adenosyl-L-methionine</keyword>
<dbReference type="InterPro" id="IPR001077">
    <property type="entry name" value="COMT_C"/>
</dbReference>
<dbReference type="SUPFAM" id="SSF53335">
    <property type="entry name" value="S-adenosyl-L-methionine-dependent methyltransferases"/>
    <property type="match status" value="1"/>
</dbReference>
<dbReference type="OrthoDB" id="9766840at2"/>
<dbReference type="InterPro" id="IPR036390">
    <property type="entry name" value="WH_DNA-bd_sf"/>
</dbReference>
<sequence length="365" mass="39758">MTLGDRLRAWRNRTIADPSFRAFARRWPIFRQITNRRANDLFALTAGFVNSQVLLACVELDLFAALDDDPQDTASLARHMKLTGDAAGRLLRAAEGLDLVTRTSDGRWTLADHGAVLSESPGITAMIRHHAMVYRDLADPVALLRDPPAETETSRFWSYVGGDVGNEDGAAYSELMRVSQDMVIAEVLDAVDLSRNRRLLDVGGGSGAFVSAAGARWPDLDLALFDLPAVAGTARTRLADTPIADRLEIHGGSFFDDPIPGEADYYSLIRVLYDHDDEAALAILTAIRKAMAPGDTLIIGEPMAGDSAGARQVAAYFTFYLLAMRSGRCRTPQDHFALLERAGFSRMRVHPTAMPVVASVISAQI</sequence>
<keyword evidence="1 6" id="KW-0489">Methyltransferase</keyword>
<dbReference type="GO" id="GO:0032259">
    <property type="term" value="P:methylation"/>
    <property type="evidence" value="ECO:0007669"/>
    <property type="project" value="UniProtKB-KW"/>
</dbReference>
<feature type="domain" description="O-methyltransferase C-terminal" evidence="4">
    <location>
        <begin position="134"/>
        <end position="345"/>
    </location>
</feature>
<accession>A0A4P6V7J7</accession>
<evidence type="ECO:0000259" key="5">
    <source>
        <dbReference type="Pfam" id="PF08100"/>
    </source>
</evidence>